<feature type="repeat" description="WD" evidence="1">
    <location>
        <begin position="203"/>
        <end position="244"/>
    </location>
</feature>
<dbReference type="PROSITE" id="PS50082">
    <property type="entry name" value="WD_REPEATS_2"/>
    <property type="match status" value="3"/>
</dbReference>
<proteinExistence type="predicted"/>
<feature type="chain" id="PRO_5011788970" evidence="2">
    <location>
        <begin position="28"/>
        <end position="331"/>
    </location>
</feature>
<dbReference type="PANTHER" id="PTHR19879:SF9">
    <property type="entry name" value="TRANSCRIPTION INITIATION FACTOR TFIID SUBUNIT 5"/>
    <property type="match status" value="1"/>
</dbReference>
<dbReference type="STRING" id="641665.GCA_002104455_01235"/>
<protein>
    <submittedName>
        <fullName evidence="3">WD-40 repeat-containing protein</fullName>
    </submittedName>
</protein>
<dbReference type="PROSITE" id="PS51257">
    <property type="entry name" value="PROKAR_LIPOPROTEIN"/>
    <property type="match status" value="1"/>
</dbReference>
<dbReference type="PROSITE" id="PS50294">
    <property type="entry name" value="WD_REPEATS_REGION"/>
    <property type="match status" value="2"/>
</dbReference>
<evidence type="ECO:0000256" key="1">
    <source>
        <dbReference type="PROSITE-ProRule" id="PRU00221"/>
    </source>
</evidence>
<evidence type="ECO:0000256" key="2">
    <source>
        <dbReference type="SAM" id="SignalP"/>
    </source>
</evidence>
<accession>A0A1H7R9T0</accession>
<evidence type="ECO:0000313" key="4">
    <source>
        <dbReference type="Proteomes" id="UP000199297"/>
    </source>
</evidence>
<organism evidence="3 4">
    <name type="scientific">Colwellia chukchiensis</name>
    <dbReference type="NCBI Taxonomy" id="641665"/>
    <lineage>
        <taxon>Bacteria</taxon>
        <taxon>Pseudomonadati</taxon>
        <taxon>Pseudomonadota</taxon>
        <taxon>Gammaproteobacteria</taxon>
        <taxon>Alteromonadales</taxon>
        <taxon>Colwelliaceae</taxon>
        <taxon>Colwellia</taxon>
    </lineage>
</organism>
<dbReference type="InterPro" id="IPR015943">
    <property type="entry name" value="WD40/YVTN_repeat-like_dom_sf"/>
</dbReference>
<dbReference type="EMBL" id="FOBI01000014">
    <property type="protein sequence ID" value="SEL56725.1"/>
    <property type="molecule type" value="Genomic_DNA"/>
</dbReference>
<dbReference type="SMART" id="SM00320">
    <property type="entry name" value="WD40"/>
    <property type="match status" value="6"/>
</dbReference>
<evidence type="ECO:0000313" key="3">
    <source>
        <dbReference type="EMBL" id="SEL56725.1"/>
    </source>
</evidence>
<feature type="repeat" description="WD" evidence="1">
    <location>
        <begin position="247"/>
        <end position="288"/>
    </location>
</feature>
<keyword evidence="4" id="KW-1185">Reference proteome</keyword>
<keyword evidence="2" id="KW-0732">Signal</keyword>
<dbReference type="SUPFAM" id="SSF50998">
    <property type="entry name" value="Quinoprotein alcohol dehydrogenase-like"/>
    <property type="match status" value="1"/>
</dbReference>
<name>A0A1H7R9T0_9GAMM</name>
<gene>
    <name evidence="3" type="ORF">SAMN05216262_11411</name>
</gene>
<reference evidence="4" key="1">
    <citation type="submission" date="2016-10" db="EMBL/GenBank/DDBJ databases">
        <authorList>
            <person name="Varghese N."/>
            <person name="Submissions S."/>
        </authorList>
    </citation>
    <scope>NUCLEOTIDE SEQUENCE [LARGE SCALE GENOMIC DNA]</scope>
    <source>
        <strain evidence="4">CGMCC 1.9127</strain>
    </source>
</reference>
<dbReference type="InterPro" id="IPR001680">
    <property type="entry name" value="WD40_rpt"/>
</dbReference>
<feature type="signal peptide" evidence="2">
    <location>
        <begin position="1"/>
        <end position="27"/>
    </location>
</feature>
<dbReference type="RefSeq" id="WP_233144031.1">
    <property type="nucleotide sequence ID" value="NZ_FOBI01000014.1"/>
</dbReference>
<sequence length="331" mass="36527">MRNTNRPLIKAKLLFLLILLSACQPIAQQPLARWQHAVEGAYAANISNDGKYSVVSSIHHGISLWDIEANALKYNWSQQQNSADNLVLAADIADNNSHALTANRHEFSLWNIENGQSEGFWSITESTIRDVAIANNGTYILIGQSNGKVVHITPGTGRRLEFLGHQEKINAVDMLPNGRVAISGGNDFVAYVWDTVSGQVIYRFNHPSRITMVALDAKGRYAFTADSKKAAHIWDLKTGQLISSLKYSNRQEVFSAVQFSPDGSLLLTGAPSRKVSVWAIATGERLTSWRVTPREDIRPAGAVVYSVAFRDNTQVITESSSGYAELWQVTN</sequence>
<keyword evidence="1" id="KW-0853">WD repeat</keyword>
<dbReference type="InterPro" id="IPR011047">
    <property type="entry name" value="Quinoprotein_ADH-like_sf"/>
</dbReference>
<dbReference type="Pfam" id="PF00400">
    <property type="entry name" value="WD40"/>
    <property type="match status" value="2"/>
</dbReference>
<dbReference type="Proteomes" id="UP000199297">
    <property type="component" value="Unassembled WGS sequence"/>
</dbReference>
<dbReference type="Gene3D" id="2.130.10.10">
    <property type="entry name" value="YVTN repeat-like/Quinoprotein amine dehydrogenase"/>
    <property type="match status" value="2"/>
</dbReference>
<dbReference type="PANTHER" id="PTHR19879">
    <property type="entry name" value="TRANSCRIPTION INITIATION FACTOR TFIID"/>
    <property type="match status" value="1"/>
</dbReference>
<feature type="repeat" description="WD" evidence="1">
    <location>
        <begin position="162"/>
        <end position="203"/>
    </location>
</feature>
<dbReference type="AlphaFoldDB" id="A0A1H7R9T0"/>